<dbReference type="EMBL" id="UINC01140435">
    <property type="protein sequence ID" value="SVD27575.1"/>
    <property type="molecule type" value="Genomic_DNA"/>
</dbReference>
<dbReference type="PANTHER" id="PTHR11365:SF23">
    <property type="entry name" value="HYPOTHETICAL 5-OXOPROLINASE (EUROFUNG)-RELATED"/>
    <property type="match status" value="1"/>
</dbReference>
<organism evidence="3">
    <name type="scientific">marine metagenome</name>
    <dbReference type="NCBI Taxonomy" id="408172"/>
    <lineage>
        <taxon>unclassified sequences</taxon>
        <taxon>metagenomes</taxon>
        <taxon>ecological metagenomes</taxon>
    </lineage>
</organism>
<dbReference type="PANTHER" id="PTHR11365">
    <property type="entry name" value="5-OXOPROLINASE RELATED"/>
    <property type="match status" value="1"/>
</dbReference>
<evidence type="ECO:0008006" key="4">
    <source>
        <dbReference type="Google" id="ProtNLM"/>
    </source>
</evidence>
<feature type="domain" description="Hydantoinase/oxoprolinase N-terminal" evidence="2">
    <location>
        <begin position="14"/>
        <end position="137"/>
    </location>
</feature>
<evidence type="ECO:0000259" key="1">
    <source>
        <dbReference type="Pfam" id="PF01968"/>
    </source>
</evidence>
<dbReference type="InterPro" id="IPR045079">
    <property type="entry name" value="Oxoprolinase-like"/>
</dbReference>
<feature type="non-terminal residue" evidence="3">
    <location>
        <position position="297"/>
    </location>
</feature>
<evidence type="ECO:0000259" key="2">
    <source>
        <dbReference type="Pfam" id="PF05378"/>
    </source>
</evidence>
<dbReference type="InterPro" id="IPR002821">
    <property type="entry name" value="Hydantoinase_A"/>
</dbReference>
<name>A0A382U0X5_9ZZZZ</name>
<protein>
    <recommendedName>
        <fullName evidence="4">Hydantoinase A/oxoprolinase domain-containing protein</fullName>
    </recommendedName>
</protein>
<dbReference type="GO" id="GO:0006749">
    <property type="term" value="P:glutathione metabolic process"/>
    <property type="evidence" value="ECO:0007669"/>
    <property type="project" value="TreeGrafter"/>
</dbReference>
<accession>A0A382U0X5</accession>
<dbReference type="AlphaFoldDB" id="A0A382U0X5"/>
<sequence length="297" mass="32085">AEIIGVPVETLLGETEVLIYGTTRATNSIVEKKTAKTALLLTEGFPDILLYRQGGKREPLNLMMEFPPPYVPRRLTFEIPERVNAEGGIETALDEAAACDIIVGLAKMNIETVAVSLLWSIVNSTHEKRLGELIAEILPGIPYTLSHQLNPIIREYPRTSSTAIDASLKPLMQSHLTEFESDLRAANYQGQILVSACSGGVMHVKDVVEKPIYTVKSGPAMAPLAGIAYAEAELEGNDVIIVDTGGTTFDVSMVRAGQIKFTRETWLLGEWIGHNLGLSSVDVRSVGAGGGSIAWID</sequence>
<reference evidence="3" key="1">
    <citation type="submission" date="2018-05" db="EMBL/GenBank/DDBJ databases">
        <authorList>
            <person name="Lanie J.A."/>
            <person name="Ng W.-L."/>
            <person name="Kazmierczak K.M."/>
            <person name="Andrzejewski T.M."/>
            <person name="Davidsen T.M."/>
            <person name="Wayne K.J."/>
            <person name="Tettelin H."/>
            <person name="Glass J.I."/>
            <person name="Rusch D."/>
            <person name="Podicherti R."/>
            <person name="Tsui H.-C.T."/>
            <person name="Winkler M.E."/>
        </authorList>
    </citation>
    <scope>NUCLEOTIDE SEQUENCE</scope>
</reference>
<dbReference type="GO" id="GO:0005829">
    <property type="term" value="C:cytosol"/>
    <property type="evidence" value="ECO:0007669"/>
    <property type="project" value="TreeGrafter"/>
</dbReference>
<evidence type="ECO:0000313" key="3">
    <source>
        <dbReference type="EMBL" id="SVD27575.1"/>
    </source>
</evidence>
<feature type="non-terminal residue" evidence="3">
    <location>
        <position position="1"/>
    </location>
</feature>
<gene>
    <name evidence="3" type="ORF">METZ01_LOCUS380429</name>
</gene>
<dbReference type="InterPro" id="IPR008040">
    <property type="entry name" value="Hydant_A_N"/>
</dbReference>
<dbReference type="Pfam" id="PF01968">
    <property type="entry name" value="Hydantoinase_A"/>
    <property type="match status" value="1"/>
</dbReference>
<dbReference type="GO" id="GO:0017168">
    <property type="term" value="F:5-oxoprolinase (ATP-hydrolyzing) activity"/>
    <property type="evidence" value="ECO:0007669"/>
    <property type="project" value="TreeGrafter"/>
</dbReference>
<dbReference type="Pfam" id="PF05378">
    <property type="entry name" value="Hydant_A_N"/>
    <property type="match status" value="1"/>
</dbReference>
<proteinExistence type="predicted"/>
<feature type="domain" description="Hydantoinase A/oxoprolinase" evidence="1">
    <location>
        <begin position="158"/>
        <end position="296"/>
    </location>
</feature>